<dbReference type="AlphaFoldDB" id="A0A8H7DG98"/>
<dbReference type="Proteomes" id="UP000623467">
    <property type="component" value="Unassembled WGS sequence"/>
</dbReference>
<evidence type="ECO:0000313" key="2">
    <source>
        <dbReference type="EMBL" id="KAF7373270.1"/>
    </source>
</evidence>
<proteinExistence type="predicted"/>
<dbReference type="EMBL" id="JACAZH010000003">
    <property type="protein sequence ID" value="KAF7373270.1"/>
    <property type="molecule type" value="Genomic_DNA"/>
</dbReference>
<protein>
    <submittedName>
        <fullName evidence="2">Uncharacterized protein</fullName>
    </submittedName>
</protein>
<feature type="region of interest" description="Disordered" evidence="1">
    <location>
        <begin position="1"/>
        <end position="64"/>
    </location>
</feature>
<evidence type="ECO:0000256" key="1">
    <source>
        <dbReference type="SAM" id="MobiDB-lite"/>
    </source>
</evidence>
<organism evidence="2 3">
    <name type="scientific">Mycena sanguinolenta</name>
    <dbReference type="NCBI Taxonomy" id="230812"/>
    <lineage>
        <taxon>Eukaryota</taxon>
        <taxon>Fungi</taxon>
        <taxon>Dikarya</taxon>
        <taxon>Basidiomycota</taxon>
        <taxon>Agaricomycotina</taxon>
        <taxon>Agaricomycetes</taxon>
        <taxon>Agaricomycetidae</taxon>
        <taxon>Agaricales</taxon>
        <taxon>Marasmiineae</taxon>
        <taxon>Mycenaceae</taxon>
        <taxon>Mycena</taxon>
    </lineage>
</organism>
<comment type="caution">
    <text evidence="2">The sequence shown here is derived from an EMBL/GenBank/DDBJ whole genome shotgun (WGS) entry which is preliminary data.</text>
</comment>
<sequence>MPDFPTPKCSPSNKHRSRRDGVPFDALKAPPPPANAALHPLHRVPSAASMRPASPPSLGFLHTNGPRLRLATHALRPPHSPASPRQPCLPFVSLDRRLAALS</sequence>
<accession>A0A8H7DG98</accession>
<name>A0A8H7DG98_9AGAR</name>
<reference evidence="2" key="1">
    <citation type="submission" date="2020-05" db="EMBL/GenBank/DDBJ databases">
        <title>Mycena genomes resolve the evolution of fungal bioluminescence.</title>
        <authorList>
            <person name="Tsai I.J."/>
        </authorList>
    </citation>
    <scope>NUCLEOTIDE SEQUENCE</scope>
    <source>
        <strain evidence="2">160909Yilan</strain>
    </source>
</reference>
<gene>
    <name evidence="2" type="ORF">MSAN_00535900</name>
</gene>
<evidence type="ECO:0000313" key="3">
    <source>
        <dbReference type="Proteomes" id="UP000623467"/>
    </source>
</evidence>
<feature type="compositionally biased region" description="Low complexity" evidence="1">
    <location>
        <begin position="35"/>
        <end position="52"/>
    </location>
</feature>
<keyword evidence="3" id="KW-1185">Reference proteome</keyword>